<organism evidence="1 2">
    <name type="scientific">Achromobacter marplatensis</name>
    <dbReference type="NCBI Taxonomy" id="470868"/>
    <lineage>
        <taxon>Bacteria</taxon>
        <taxon>Pseudomonadati</taxon>
        <taxon>Pseudomonadota</taxon>
        <taxon>Betaproteobacteria</taxon>
        <taxon>Burkholderiales</taxon>
        <taxon>Alcaligenaceae</taxon>
        <taxon>Achromobacter</taxon>
    </lineage>
</organism>
<gene>
    <name evidence="1" type="ORF">DFP87_12529</name>
</gene>
<protein>
    <submittedName>
        <fullName evidence="1">Uncharacterized protein</fullName>
    </submittedName>
</protein>
<keyword evidence="2" id="KW-1185">Reference proteome</keyword>
<reference evidence="1 2" key="1">
    <citation type="submission" date="2018-06" db="EMBL/GenBank/DDBJ databases">
        <title>Genomic Encyclopedia of Type Strains, Phase III (KMG-III): the genomes of soil and plant-associated and newly described type strains.</title>
        <authorList>
            <person name="Whitman W."/>
        </authorList>
    </citation>
    <scope>NUCLEOTIDE SEQUENCE [LARGE SCALE GENOMIC DNA]</scope>
    <source>
        <strain evidence="1 2">CECT 7342</strain>
    </source>
</reference>
<proteinExistence type="predicted"/>
<dbReference type="Proteomes" id="UP000252124">
    <property type="component" value="Unassembled WGS sequence"/>
</dbReference>
<name>A0ABX9FYT6_9BURK</name>
<evidence type="ECO:0000313" key="1">
    <source>
        <dbReference type="EMBL" id="RBP10666.1"/>
    </source>
</evidence>
<comment type="caution">
    <text evidence="1">The sequence shown here is derived from an EMBL/GenBank/DDBJ whole genome shotgun (WGS) entry which is preliminary data.</text>
</comment>
<dbReference type="EMBL" id="QNRM01000025">
    <property type="protein sequence ID" value="RBP10666.1"/>
    <property type="molecule type" value="Genomic_DNA"/>
</dbReference>
<accession>A0ABX9FYT6</accession>
<sequence>MGSLGIQHSKLQTTLHVAARIIRRERGSDSLPRPVLPLHGQLHALPLILLVQARLLVCQLCVCGHLARSRLRDLAQPTGRQLTLGVKDLSLAQYVRKGVALRTDTLLVCHVLLGASQPRGVEECIRVVLDLGSLNSKRNSRIKSHDLPPPVYALTAA</sequence>
<evidence type="ECO:0000313" key="2">
    <source>
        <dbReference type="Proteomes" id="UP000252124"/>
    </source>
</evidence>